<accession>A0A1V8M7W4</accession>
<evidence type="ECO:0000313" key="8">
    <source>
        <dbReference type="Proteomes" id="UP000191980"/>
    </source>
</evidence>
<dbReference type="PANTHER" id="PTHR38103">
    <property type="entry name" value="RECOMBINATION-ASSOCIATED PROTEIN RDGC"/>
    <property type="match status" value="1"/>
</dbReference>
<dbReference type="GO" id="GO:0006310">
    <property type="term" value="P:DNA recombination"/>
    <property type="evidence" value="ECO:0007669"/>
    <property type="project" value="UniProtKB-UniRule"/>
</dbReference>
<dbReference type="RefSeq" id="WP_080522273.1">
    <property type="nucleotide sequence ID" value="NZ_LPUF01000001.1"/>
</dbReference>
<protein>
    <recommendedName>
        <fullName evidence="3 6">Recombination-associated protein RdgC</fullName>
    </recommendedName>
</protein>
<dbReference type="AlphaFoldDB" id="A0A1V8M7W4"/>
<dbReference type="OrthoDB" id="5290530at2"/>
<dbReference type="GO" id="GO:0005737">
    <property type="term" value="C:cytoplasm"/>
    <property type="evidence" value="ECO:0007669"/>
    <property type="project" value="UniProtKB-UniRule"/>
</dbReference>
<dbReference type="NCBIfam" id="NF001463">
    <property type="entry name" value="PRK00321.1-4"/>
    <property type="match status" value="1"/>
</dbReference>
<dbReference type="GO" id="GO:0043590">
    <property type="term" value="C:bacterial nucleoid"/>
    <property type="evidence" value="ECO:0007669"/>
    <property type="project" value="TreeGrafter"/>
</dbReference>
<evidence type="ECO:0000256" key="1">
    <source>
        <dbReference type="ARBA" id="ARBA00004453"/>
    </source>
</evidence>
<dbReference type="NCBIfam" id="NF001462">
    <property type="entry name" value="PRK00321.1-3"/>
    <property type="match status" value="1"/>
</dbReference>
<keyword evidence="5 6" id="KW-0233">DNA recombination</keyword>
<comment type="similarity">
    <text evidence="2 6">Belongs to the RdgC family.</text>
</comment>
<comment type="function">
    <text evidence="6">May be involved in recombination.</text>
</comment>
<evidence type="ECO:0000256" key="4">
    <source>
        <dbReference type="ARBA" id="ARBA00022490"/>
    </source>
</evidence>
<evidence type="ECO:0000256" key="5">
    <source>
        <dbReference type="ARBA" id="ARBA00023172"/>
    </source>
</evidence>
<evidence type="ECO:0000256" key="2">
    <source>
        <dbReference type="ARBA" id="ARBA00008657"/>
    </source>
</evidence>
<evidence type="ECO:0000256" key="3">
    <source>
        <dbReference type="ARBA" id="ARBA00022296"/>
    </source>
</evidence>
<reference evidence="7 8" key="1">
    <citation type="submission" date="2015-12" db="EMBL/GenBank/DDBJ databases">
        <authorList>
            <person name="Shamseldin A."/>
            <person name="Moawad H."/>
            <person name="Abd El-Rahim W.M."/>
            <person name="Sadowsky M.J."/>
        </authorList>
    </citation>
    <scope>NUCLEOTIDE SEQUENCE [LARGE SCALE GENOMIC DNA]</scope>
    <source>
        <strain evidence="7 8">WF1</strain>
    </source>
</reference>
<dbReference type="Proteomes" id="UP000191980">
    <property type="component" value="Unassembled WGS sequence"/>
</dbReference>
<dbReference type="HAMAP" id="MF_00194">
    <property type="entry name" value="RdgC"/>
    <property type="match status" value="1"/>
</dbReference>
<dbReference type="GO" id="GO:0003690">
    <property type="term" value="F:double-stranded DNA binding"/>
    <property type="evidence" value="ECO:0007669"/>
    <property type="project" value="TreeGrafter"/>
</dbReference>
<proteinExistence type="inferred from homology"/>
<dbReference type="STRING" id="1420851.AU255_07295"/>
<comment type="caution">
    <text evidence="7">The sequence shown here is derived from an EMBL/GenBank/DDBJ whole genome shotgun (WGS) entry which is preliminary data.</text>
</comment>
<organism evidence="7 8">
    <name type="scientific">Methyloprofundus sedimenti</name>
    <dbReference type="NCBI Taxonomy" id="1420851"/>
    <lineage>
        <taxon>Bacteria</taxon>
        <taxon>Pseudomonadati</taxon>
        <taxon>Pseudomonadota</taxon>
        <taxon>Gammaproteobacteria</taxon>
        <taxon>Methylococcales</taxon>
        <taxon>Methylococcaceae</taxon>
        <taxon>Methyloprofundus</taxon>
    </lineage>
</organism>
<dbReference type="NCBIfam" id="NF001464">
    <property type="entry name" value="PRK00321.1-5"/>
    <property type="match status" value="1"/>
</dbReference>
<dbReference type="GO" id="GO:0000018">
    <property type="term" value="P:regulation of DNA recombination"/>
    <property type="evidence" value="ECO:0007669"/>
    <property type="project" value="TreeGrafter"/>
</dbReference>
<dbReference type="InterPro" id="IPR007476">
    <property type="entry name" value="RdgC"/>
</dbReference>
<comment type="subcellular location">
    <subcellularLocation>
        <location evidence="1 6">Cytoplasm</location>
        <location evidence="1 6">Nucleoid</location>
    </subcellularLocation>
</comment>
<keyword evidence="4 6" id="KW-0963">Cytoplasm</keyword>
<dbReference type="PANTHER" id="PTHR38103:SF1">
    <property type="entry name" value="RECOMBINATION-ASSOCIATED PROTEIN RDGC"/>
    <property type="match status" value="1"/>
</dbReference>
<gene>
    <name evidence="6" type="primary">rdgC</name>
    <name evidence="7" type="ORF">AU255_07295</name>
</gene>
<dbReference type="Pfam" id="PF04381">
    <property type="entry name" value="RdgC"/>
    <property type="match status" value="1"/>
</dbReference>
<dbReference type="EMBL" id="LPUF01000001">
    <property type="protein sequence ID" value="OQK17661.1"/>
    <property type="molecule type" value="Genomic_DNA"/>
</dbReference>
<name>A0A1V8M7W4_9GAMM</name>
<sequence>MWFKNLAIYRLTEAFTLTPTELEEKLQSLRFKPCSPSETFSYGWTSPLGRGSEQLIHQANGFMMLCATKEEKVLPTTVVNEMTAERITEKEDQEARKLSKKERSELKDQIIFELLPRAFSFSKKTFAYIDPKGGWLIVDAASAKKAEELISFLRKNLGSLPLVPVSTKEKPVSTMTQWLLQNETPADVLIEDECELRAPEEAGGIIRCKRQDLAAPEVKNHLDTGKQVIKLAISWSDRLSFIVDENLSIKRLKFLDLIQDQVADTETDSAEEQFDVDFTIMSQELSSFLPRLVELFGGENIN</sequence>
<evidence type="ECO:0000256" key="6">
    <source>
        <dbReference type="HAMAP-Rule" id="MF_00194"/>
    </source>
</evidence>
<evidence type="ECO:0000313" key="7">
    <source>
        <dbReference type="EMBL" id="OQK17661.1"/>
    </source>
</evidence>
<keyword evidence="8" id="KW-1185">Reference proteome</keyword>